<dbReference type="Proteomes" id="UP000633205">
    <property type="component" value="Unassembled WGS sequence"/>
</dbReference>
<feature type="transmembrane region" description="Helical" evidence="9">
    <location>
        <begin position="89"/>
        <end position="108"/>
    </location>
</feature>
<dbReference type="GO" id="GO:0005886">
    <property type="term" value="C:plasma membrane"/>
    <property type="evidence" value="ECO:0007669"/>
    <property type="project" value="UniProtKB-SubCell"/>
</dbReference>
<evidence type="ECO:0000256" key="1">
    <source>
        <dbReference type="ARBA" id="ARBA00004651"/>
    </source>
</evidence>
<name>A0A917DK43_9MICO</name>
<feature type="transmembrane region" description="Helical" evidence="9">
    <location>
        <begin position="59"/>
        <end position="77"/>
    </location>
</feature>
<evidence type="ECO:0000256" key="9">
    <source>
        <dbReference type="SAM" id="Phobius"/>
    </source>
</evidence>
<evidence type="ECO:0000313" key="10">
    <source>
        <dbReference type="EMBL" id="GGD43303.1"/>
    </source>
</evidence>
<keyword evidence="4 9" id="KW-0812">Transmembrane</keyword>
<evidence type="ECO:0000256" key="7">
    <source>
        <dbReference type="ARBA" id="ARBA00023136"/>
    </source>
</evidence>
<evidence type="ECO:0000313" key="11">
    <source>
        <dbReference type="Proteomes" id="UP000633205"/>
    </source>
</evidence>
<comment type="subcellular location">
    <subcellularLocation>
        <location evidence="1">Cell membrane</location>
        <topology evidence="1">Multi-pass membrane protein</topology>
    </subcellularLocation>
</comment>
<keyword evidence="3" id="KW-1003">Cell membrane</keyword>
<dbReference type="AlphaFoldDB" id="A0A917DK43"/>
<keyword evidence="7 9" id="KW-0472">Membrane</keyword>
<keyword evidence="11" id="KW-1185">Reference proteome</keyword>
<dbReference type="Pfam" id="PF02653">
    <property type="entry name" value="BPD_transp_2"/>
    <property type="match status" value="1"/>
</dbReference>
<evidence type="ECO:0000256" key="8">
    <source>
        <dbReference type="ARBA" id="ARBA00037998"/>
    </source>
</evidence>
<reference evidence="10" key="1">
    <citation type="journal article" date="2014" name="Int. J. Syst. Evol. Microbiol.">
        <title>Complete genome sequence of Corynebacterium casei LMG S-19264T (=DSM 44701T), isolated from a smear-ripened cheese.</title>
        <authorList>
            <consortium name="US DOE Joint Genome Institute (JGI-PGF)"/>
            <person name="Walter F."/>
            <person name="Albersmeier A."/>
            <person name="Kalinowski J."/>
            <person name="Ruckert C."/>
        </authorList>
    </citation>
    <scope>NUCLEOTIDE SEQUENCE</scope>
    <source>
        <strain evidence="10">CGMCC 1.15152</strain>
    </source>
</reference>
<dbReference type="GO" id="GO:0006865">
    <property type="term" value="P:amino acid transport"/>
    <property type="evidence" value="ECO:0007669"/>
    <property type="project" value="UniProtKB-KW"/>
</dbReference>
<gene>
    <name evidence="10" type="ORF">GCM10010915_25550</name>
</gene>
<keyword evidence="6 9" id="KW-1133">Transmembrane helix</keyword>
<evidence type="ECO:0000256" key="4">
    <source>
        <dbReference type="ARBA" id="ARBA00022692"/>
    </source>
</evidence>
<dbReference type="RefSeq" id="WP_188712568.1">
    <property type="nucleotide sequence ID" value="NZ_BMHO01000001.1"/>
</dbReference>
<comment type="caution">
    <text evidence="10">The sequence shown here is derived from an EMBL/GenBank/DDBJ whole genome shotgun (WGS) entry which is preliminary data.</text>
</comment>
<keyword evidence="2" id="KW-0813">Transport</keyword>
<organism evidence="10 11">
    <name type="scientific">Microbacterium faecale</name>
    <dbReference type="NCBI Taxonomy" id="1804630"/>
    <lineage>
        <taxon>Bacteria</taxon>
        <taxon>Bacillati</taxon>
        <taxon>Actinomycetota</taxon>
        <taxon>Actinomycetes</taxon>
        <taxon>Micrococcales</taxon>
        <taxon>Microbacteriaceae</taxon>
        <taxon>Microbacterium</taxon>
    </lineage>
</organism>
<evidence type="ECO:0000256" key="2">
    <source>
        <dbReference type="ARBA" id="ARBA00022448"/>
    </source>
</evidence>
<dbReference type="InterPro" id="IPR052157">
    <property type="entry name" value="BCAA_transport_permease"/>
</dbReference>
<dbReference type="PANTHER" id="PTHR11795">
    <property type="entry name" value="BRANCHED-CHAIN AMINO ACID TRANSPORT SYSTEM PERMEASE PROTEIN LIVH"/>
    <property type="match status" value="1"/>
</dbReference>
<dbReference type="PANTHER" id="PTHR11795:SF447">
    <property type="entry name" value="ABC TRANSPORTER PERMEASE PROTEIN"/>
    <property type="match status" value="1"/>
</dbReference>
<feature type="transmembrane region" description="Helical" evidence="9">
    <location>
        <begin position="184"/>
        <end position="203"/>
    </location>
</feature>
<evidence type="ECO:0000256" key="5">
    <source>
        <dbReference type="ARBA" id="ARBA00022970"/>
    </source>
</evidence>
<evidence type="ECO:0000256" key="3">
    <source>
        <dbReference type="ARBA" id="ARBA00022475"/>
    </source>
</evidence>
<dbReference type="InterPro" id="IPR001851">
    <property type="entry name" value="ABC_transp_permease"/>
</dbReference>
<dbReference type="EMBL" id="BMHO01000001">
    <property type="protein sequence ID" value="GGD43303.1"/>
    <property type="molecule type" value="Genomic_DNA"/>
</dbReference>
<dbReference type="GO" id="GO:0022857">
    <property type="term" value="F:transmembrane transporter activity"/>
    <property type="evidence" value="ECO:0007669"/>
    <property type="project" value="InterPro"/>
</dbReference>
<evidence type="ECO:0000256" key="6">
    <source>
        <dbReference type="ARBA" id="ARBA00022989"/>
    </source>
</evidence>
<sequence length="294" mass="30827">MESAVLFSLTVISTFAFYALLAWGLGLIFGQLNVVNVAHGDLAMVGAYTMFVLEPVIPFFPRILVALIVGLVVGLAAERLLLARLYAQGMLATLLAMWGVGIVLRQLAEAIFGPTPASVSAPITGSIEVLGTTYPAYRLVAAALCLMIVAACLATVFLTPLGLRLRASIDNRSMAASLGIPPTRMITGAFMLGTTLAVLAGALQSPMLGVTPSAGVGLLAPAFFAVMLGRRGSMISPVVGAFVVALLDTVLRTFLPETAAGLIFFVALIALIALRPQGLDWRFPSWKIPRTAIA</sequence>
<feature type="transmembrane region" description="Helical" evidence="9">
    <location>
        <begin position="139"/>
        <end position="163"/>
    </location>
</feature>
<keyword evidence="5" id="KW-0029">Amino-acid transport</keyword>
<reference evidence="10" key="2">
    <citation type="submission" date="2020-09" db="EMBL/GenBank/DDBJ databases">
        <authorList>
            <person name="Sun Q."/>
            <person name="Zhou Y."/>
        </authorList>
    </citation>
    <scope>NUCLEOTIDE SEQUENCE</scope>
    <source>
        <strain evidence="10">CGMCC 1.15152</strain>
    </source>
</reference>
<dbReference type="CDD" id="cd06582">
    <property type="entry name" value="TM_PBP1_LivH_like"/>
    <property type="match status" value="1"/>
</dbReference>
<proteinExistence type="inferred from homology"/>
<comment type="similarity">
    <text evidence="8">Belongs to the binding-protein-dependent transport system permease family. LivHM subfamily.</text>
</comment>
<protein>
    <submittedName>
        <fullName evidence="10">Branched-chain amino acid ABC transporter permease</fullName>
    </submittedName>
</protein>
<feature type="transmembrane region" description="Helical" evidence="9">
    <location>
        <begin position="209"/>
        <end position="228"/>
    </location>
</feature>
<feature type="transmembrane region" description="Helical" evidence="9">
    <location>
        <begin position="6"/>
        <end position="27"/>
    </location>
</feature>
<feature type="transmembrane region" description="Helical" evidence="9">
    <location>
        <begin position="258"/>
        <end position="274"/>
    </location>
</feature>
<accession>A0A917DK43</accession>